<sequence>MSFRRGLLATALISFAIGLPAHAAEEARPLTASGKAWATVRKAVRQGDTVAVELRFETDYAGYSGETIYEKLADGAIYLSAGDTRFPLLRENDKPAAPDELKLKFNYDPTKNPRVGDWKARFAAPPADAANVTLTLPNVAPIGPITIRNP</sequence>
<organism evidence="2 3">
    <name type="scientific">Pseudochelatococcus lubricantis</name>
    <dbReference type="NCBI Taxonomy" id="1538102"/>
    <lineage>
        <taxon>Bacteria</taxon>
        <taxon>Pseudomonadati</taxon>
        <taxon>Pseudomonadota</taxon>
        <taxon>Alphaproteobacteria</taxon>
        <taxon>Hyphomicrobiales</taxon>
        <taxon>Chelatococcaceae</taxon>
        <taxon>Pseudochelatococcus</taxon>
    </lineage>
</organism>
<proteinExistence type="predicted"/>
<dbReference type="Proteomes" id="UP001429580">
    <property type="component" value="Unassembled WGS sequence"/>
</dbReference>
<evidence type="ECO:0000313" key="3">
    <source>
        <dbReference type="Proteomes" id="UP001429580"/>
    </source>
</evidence>
<feature type="chain" id="PRO_5047425640" evidence="1">
    <location>
        <begin position="24"/>
        <end position="150"/>
    </location>
</feature>
<evidence type="ECO:0000256" key="1">
    <source>
        <dbReference type="SAM" id="SignalP"/>
    </source>
</evidence>
<dbReference type="EMBL" id="JAASQI010000004">
    <property type="protein sequence ID" value="NIJ58248.1"/>
    <property type="molecule type" value="Genomic_DNA"/>
</dbReference>
<accession>A0ABX0UZ63</accession>
<evidence type="ECO:0000313" key="2">
    <source>
        <dbReference type="EMBL" id="NIJ58248.1"/>
    </source>
</evidence>
<keyword evidence="3" id="KW-1185">Reference proteome</keyword>
<reference evidence="2 3" key="1">
    <citation type="submission" date="2020-03" db="EMBL/GenBank/DDBJ databases">
        <title>Genomic Encyclopedia of Type Strains, Phase IV (KMG-IV): sequencing the most valuable type-strain genomes for metagenomic binning, comparative biology and taxonomic classification.</title>
        <authorList>
            <person name="Goeker M."/>
        </authorList>
    </citation>
    <scope>NUCLEOTIDE SEQUENCE [LARGE SCALE GENOMIC DNA]</scope>
    <source>
        <strain evidence="2 3">DSM 103870</strain>
    </source>
</reference>
<feature type="signal peptide" evidence="1">
    <location>
        <begin position="1"/>
        <end position="23"/>
    </location>
</feature>
<name>A0ABX0UZ63_9HYPH</name>
<comment type="caution">
    <text evidence="2">The sequence shown here is derived from an EMBL/GenBank/DDBJ whole genome shotgun (WGS) entry which is preliminary data.</text>
</comment>
<protein>
    <submittedName>
        <fullName evidence="2">Uncharacterized protein</fullName>
    </submittedName>
</protein>
<dbReference type="RefSeq" id="WP_166952048.1">
    <property type="nucleotide sequence ID" value="NZ_JAASQI010000004.1"/>
</dbReference>
<gene>
    <name evidence="2" type="ORF">FHS82_002090</name>
</gene>
<keyword evidence="1" id="KW-0732">Signal</keyword>